<proteinExistence type="predicted"/>
<comment type="caution">
    <text evidence="2">The sequence shown here is derived from an EMBL/GenBank/DDBJ whole genome shotgun (WGS) entry which is preliminary data.</text>
</comment>
<sequence length="119" mass="13437">MRRHILTVFREAANKVVLAKKNSGKSAFVNATGREDCLHQGSVATNTCGGHQSGLEQPLSVDEQDRRIQKLAHQLERARRKCEVYRANLLSVLKDIEDQKLQLSVKVQNIKLGMKDRSE</sequence>
<dbReference type="EMBL" id="JRKL02001963">
    <property type="protein sequence ID" value="KAF3961120.1"/>
    <property type="molecule type" value="Genomic_DNA"/>
</dbReference>
<reference evidence="2" key="1">
    <citation type="submission" date="2020-03" db="EMBL/GenBank/DDBJ databases">
        <title>Castanea mollissima Vanexum genome sequencing.</title>
        <authorList>
            <person name="Staton M."/>
        </authorList>
    </citation>
    <scope>NUCLEOTIDE SEQUENCE</scope>
    <source>
        <tissue evidence="2">Leaf</tissue>
    </source>
</reference>
<accession>A0A8J4VL71</accession>
<keyword evidence="1" id="KW-0175">Coiled coil</keyword>
<dbReference type="OrthoDB" id="1927586at2759"/>
<feature type="coiled-coil region" evidence="1">
    <location>
        <begin position="61"/>
        <end position="88"/>
    </location>
</feature>
<gene>
    <name evidence="2" type="ORF">CMV_014221</name>
</gene>
<evidence type="ECO:0000313" key="3">
    <source>
        <dbReference type="Proteomes" id="UP000737018"/>
    </source>
</evidence>
<evidence type="ECO:0000256" key="1">
    <source>
        <dbReference type="SAM" id="Coils"/>
    </source>
</evidence>
<dbReference type="Proteomes" id="UP000737018">
    <property type="component" value="Unassembled WGS sequence"/>
</dbReference>
<keyword evidence="3" id="KW-1185">Reference proteome</keyword>
<name>A0A8J4VL71_9ROSI</name>
<evidence type="ECO:0000313" key="2">
    <source>
        <dbReference type="EMBL" id="KAF3961120.1"/>
    </source>
</evidence>
<protein>
    <submittedName>
        <fullName evidence="2">Uncharacterized protein</fullName>
    </submittedName>
</protein>
<dbReference type="AlphaFoldDB" id="A0A8J4VL71"/>
<organism evidence="2 3">
    <name type="scientific">Castanea mollissima</name>
    <name type="common">Chinese chestnut</name>
    <dbReference type="NCBI Taxonomy" id="60419"/>
    <lineage>
        <taxon>Eukaryota</taxon>
        <taxon>Viridiplantae</taxon>
        <taxon>Streptophyta</taxon>
        <taxon>Embryophyta</taxon>
        <taxon>Tracheophyta</taxon>
        <taxon>Spermatophyta</taxon>
        <taxon>Magnoliopsida</taxon>
        <taxon>eudicotyledons</taxon>
        <taxon>Gunneridae</taxon>
        <taxon>Pentapetalae</taxon>
        <taxon>rosids</taxon>
        <taxon>fabids</taxon>
        <taxon>Fagales</taxon>
        <taxon>Fagaceae</taxon>
        <taxon>Castanea</taxon>
    </lineage>
</organism>